<dbReference type="Gene3D" id="2.130.10.10">
    <property type="entry name" value="YVTN repeat-like/Quinoprotein amine dehydrogenase"/>
    <property type="match status" value="1"/>
</dbReference>
<dbReference type="InterPro" id="IPR036388">
    <property type="entry name" value="WH-like_DNA-bd_sf"/>
</dbReference>
<dbReference type="SUPFAM" id="SSF52200">
    <property type="entry name" value="Toll/Interleukin receptor TIR domain"/>
    <property type="match status" value="1"/>
</dbReference>
<dbReference type="InterPro" id="IPR036322">
    <property type="entry name" value="WD40_repeat_dom_sf"/>
</dbReference>
<evidence type="ECO:0000313" key="7">
    <source>
        <dbReference type="Proteomes" id="UP000228947"/>
    </source>
</evidence>
<dbReference type="Gene3D" id="3.40.50.10140">
    <property type="entry name" value="Toll/interleukin-1 receptor homology (TIR) domain"/>
    <property type="match status" value="1"/>
</dbReference>
<reference evidence="6 7" key="1">
    <citation type="submission" date="2017-11" db="EMBL/GenBank/DDBJ databases">
        <title>Evolution of Phototrophy in the Chloroflexi Phylum Driven by Horizontal Gene Transfer.</title>
        <authorList>
            <person name="Ward L.M."/>
            <person name="Hemp J."/>
            <person name="Shih P.M."/>
            <person name="Mcglynn S.E."/>
            <person name="Fischer W."/>
        </authorList>
    </citation>
    <scope>NUCLEOTIDE SEQUENCE [LARGE SCALE GENOMIC DNA]</scope>
    <source>
        <strain evidence="6">CP1_1M</strain>
    </source>
</reference>
<dbReference type="InterPro" id="IPR027417">
    <property type="entry name" value="P-loop_NTPase"/>
</dbReference>
<feature type="non-terminal residue" evidence="6">
    <location>
        <position position="697"/>
    </location>
</feature>
<dbReference type="PROSITE" id="PS50104">
    <property type="entry name" value="TIR"/>
    <property type="match status" value="1"/>
</dbReference>
<evidence type="ECO:0000256" key="2">
    <source>
        <dbReference type="ARBA" id="ARBA00022703"/>
    </source>
</evidence>
<evidence type="ECO:0000259" key="5">
    <source>
        <dbReference type="PROSITE" id="PS50104"/>
    </source>
</evidence>
<dbReference type="Gene3D" id="1.10.10.10">
    <property type="entry name" value="Winged helix-like DNA-binding domain superfamily/Winged helix DNA-binding domain"/>
    <property type="match status" value="1"/>
</dbReference>
<dbReference type="SUPFAM" id="SSF50978">
    <property type="entry name" value="WD40 repeat-like"/>
    <property type="match status" value="1"/>
</dbReference>
<feature type="domain" description="TIR" evidence="5">
    <location>
        <begin position="3"/>
        <end position="131"/>
    </location>
</feature>
<dbReference type="PROSITE" id="PS00678">
    <property type="entry name" value="WD_REPEATS_1"/>
    <property type="match status" value="1"/>
</dbReference>
<dbReference type="Gene3D" id="1.25.40.370">
    <property type="match status" value="1"/>
</dbReference>
<dbReference type="InterPro" id="IPR001680">
    <property type="entry name" value="WD40_rpt"/>
</dbReference>
<dbReference type="InterPro" id="IPR019775">
    <property type="entry name" value="WD40_repeat_CS"/>
</dbReference>
<dbReference type="Pfam" id="PF13676">
    <property type="entry name" value="TIR_2"/>
    <property type="match status" value="1"/>
</dbReference>
<feature type="repeat" description="WD" evidence="4">
    <location>
        <begin position="633"/>
        <end position="674"/>
    </location>
</feature>
<evidence type="ECO:0000313" key="6">
    <source>
        <dbReference type="EMBL" id="PJF42189.1"/>
    </source>
</evidence>
<dbReference type="PANTHER" id="PTHR22845:SF5">
    <property type="entry name" value="APOPTOTIC PROTEASE-ACTIVATING FACTOR 1"/>
    <property type="match status" value="1"/>
</dbReference>
<dbReference type="Pfam" id="PF17908">
    <property type="entry name" value="APAF1_C"/>
    <property type="match status" value="1"/>
</dbReference>
<dbReference type="EMBL" id="PGTL01000028">
    <property type="protein sequence ID" value="PJF42189.1"/>
    <property type="molecule type" value="Genomic_DNA"/>
</dbReference>
<protein>
    <recommendedName>
        <fullName evidence="5">TIR domain-containing protein</fullName>
    </recommendedName>
</protein>
<dbReference type="GO" id="GO:0005829">
    <property type="term" value="C:cytosol"/>
    <property type="evidence" value="ECO:0007669"/>
    <property type="project" value="UniProtKB-ARBA"/>
</dbReference>
<keyword evidence="2" id="KW-0053">Apoptosis</keyword>
<dbReference type="PANTHER" id="PTHR22845">
    <property type="entry name" value="APOPTOTIC PROTEASE-ACTIVATING FACTOR 1"/>
    <property type="match status" value="1"/>
</dbReference>
<dbReference type="GO" id="GO:0007165">
    <property type="term" value="P:signal transduction"/>
    <property type="evidence" value="ECO:0007669"/>
    <property type="project" value="InterPro"/>
</dbReference>
<evidence type="ECO:0000256" key="4">
    <source>
        <dbReference type="PROSITE-ProRule" id="PRU00221"/>
    </source>
</evidence>
<evidence type="ECO:0000256" key="3">
    <source>
        <dbReference type="ARBA" id="ARBA00022737"/>
    </source>
</evidence>
<dbReference type="GO" id="GO:0043531">
    <property type="term" value="F:ADP binding"/>
    <property type="evidence" value="ECO:0007669"/>
    <property type="project" value="InterPro"/>
</dbReference>
<dbReference type="AlphaFoldDB" id="A0A2M8PXC5"/>
<comment type="caution">
    <text evidence="6">The sequence shown here is derived from an EMBL/GenBank/DDBJ whole genome shotgun (WGS) entry which is preliminary data.</text>
</comment>
<dbReference type="InterPro" id="IPR002182">
    <property type="entry name" value="NB-ARC"/>
</dbReference>
<keyword evidence="1 4" id="KW-0853">WD repeat</keyword>
<name>A0A2M8PXC5_9CHLR</name>
<dbReference type="SUPFAM" id="SSF52540">
    <property type="entry name" value="P-loop containing nucleoside triphosphate hydrolases"/>
    <property type="match status" value="1"/>
</dbReference>
<dbReference type="InterPro" id="IPR015943">
    <property type="entry name" value="WD40/YVTN_repeat-like_dom_sf"/>
</dbReference>
<dbReference type="InterPro" id="IPR035897">
    <property type="entry name" value="Toll_tir_struct_dom_sf"/>
</dbReference>
<dbReference type="InterPro" id="IPR000157">
    <property type="entry name" value="TIR_dom"/>
</dbReference>
<proteinExistence type="predicted"/>
<dbReference type="PROSITE" id="PS50082">
    <property type="entry name" value="WD_REPEATS_2"/>
    <property type="match status" value="1"/>
</dbReference>
<accession>A0A2M8PXC5</accession>
<evidence type="ECO:0000256" key="1">
    <source>
        <dbReference type="ARBA" id="ARBA00022574"/>
    </source>
</evidence>
<dbReference type="Proteomes" id="UP000228947">
    <property type="component" value="Unassembled WGS sequence"/>
</dbReference>
<dbReference type="Pfam" id="PF00400">
    <property type="entry name" value="WD40"/>
    <property type="match status" value="2"/>
</dbReference>
<dbReference type="SMART" id="SM00320">
    <property type="entry name" value="WD40"/>
    <property type="match status" value="1"/>
</dbReference>
<dbReference type="PRINTS" id="PR00364">
    <property type="entry name" value="DISEASERSIST"/>
</dbReference>
<organism evidence="6 7">
    <name type="scientific">Candidatus Thermofonsia Clade 1 bacterium</name>
    <dbReference type="NCBI Taxonomy" id="2364210"/>
    <lineage>
        <taxon>Bacteria</taxon>
        <taxon>Bacillati</taxon>
        <taxon>Chloroflexota</taxon>
        <taxon>Candidatus Thermofontia</taxon>
        <taxon>Candidatus Thermofonsia Clade 1</taxon>
    </lineage>
</organism>
<dbReference type="InterPro" id="IPR041452">
    <property type="entry name" value="APAF1_C"/>
</dbReference>
<dbReference type="PROSITE" id="PS50294">
    <property type="entry name" value="WD_REPEATS_REGION"/>
    <property type="match status" value="1"/>
</dbReference>
<gene>
    <name evidence="6" type="ORF">CUN50_05045</name>
</gene>
<dbReference type="Pfam" id="PF00931">
    <property type="entry name" value="NB-ARC"/>
    <property type="match status" value="1"/>
</dbReference>
<dbReference type="Gene3D" id="3.40.50.300">
    <property type="entry name" value="P-loop containing nucleotide triphosphate hydrolases"/>
    <property type="match status" value="1"/>
</dbReference>
<sequence length="697" mass="78050">MPERRDVFISYSRANTDFARDLHAKLQAQGFTLWRDRSDMEGGEDWWQQIQEAIENVDTMVLVLSPKALESTVVAQEWQYARQVGTRVIPVLAERVDFERVPRWMKRLDWLDLRPEADELDLTWQRLLRQLRTPYEPRRVPFPEAEKLPQDFVPRPDLFEALLKALVDEQHGAVAISAALRGVGGYGKTTLAKALIHDVRVRDAFDDGILWVTLGENPENLLGKLQDVYVRLSGKTCPYQTLEQTKNAVAELLKDRYVLIVIDDVWNADHLAPFLVGGPHCAHLITTRYPETLPQDIGFSQTVDAMQPQEAVALLTRGFSERAVAQHQRAFEVLARRLFHWALLLKLANGFLGDYGEGALERGLRELNALLDQVGLGGLDDADRVQKVLEATFSRLKPDEVARFRDLCIFPEDVRIPLSAIEKLWRATGNLNRAQCTLLLNRFEKFSLLSEYDRETGTVRLHDAIRSAALAHQPTDLPSLHRKFLDAYGVARWADLPPEEPYLWDHLAYHLIAADRRADLRAALLDYSYLRAKLAARDTNALLADCDAYLRGGDDAPIRLARSALAMSGHVLAVEKRALAHQLAGRLMGHRALPEIRALLESIEPPKETLFQASWDTDYATHLQAGGPLLRTLAGHTGVVNHVALSADGRRAVSASEDTTLKVWDVETGACLGTLAGHTGSVNHVALSADGRRAVSA</sequence>
<keyword evidence="3" id="KW-0677">Repeat</keyword>
<dbReference type="SMART" id="SM00255">
    <property type="entry name" value="TIR"/>
    <property type="match status" value="1"/>
</dbReference>